<dbReference type="OrthoDB" id="1551443at2"/>
<organism evidence="1 2">
    <name type="scientific">Psychromonas ingrahamii (strain DSM 17664 / CCUG 51855 / 37)</name>
    <dbReference type="NCBI Taxonomy" id="357804"/>
    <lineage>
        <taxon>Bacteria</taxon>
        <taxon>Pseudomonadati</taxon>
        <taxon>Pseudomonadota</taxon>
        <taxon>Gammaproteobacteria</taxon>
        <taxon>Alteromonadales</taxon>
        <taxon>Psychromonadaceae</taxon>
        <taxon>Psychromonas</taxon>
    </lineage>
</organism>
<dbReference type="RefSeq" id="WP_011771203.1">
    <property type="nucleotide sequence ID" value="NC_008709.1"/>
</dbReference>
<dbReference type="KEGG" id="pin:Ping_2947"/>
<dbReference type="HOGENOM" id="CLU_1249788_0_0_6"/>
<name>A1SYT4_PSYIN</name>
<dbReference type="EMBL" id="CP000510">
    <property type="protein sequence ID" value="ABM04649.1"/>
    <property type="molecule type" value="Genomic_DNA"/>
</dbReference>
<evidence type="ECO:0000313" key="1">
    <source>
        <dbReference type="EMBL" id="ABM04649.1"/>
    </source>
</evidence>
<gene>
    <name evidence="1" type="ordered locus">Ping_2947</name>
</gene>
<dbReference type="STRING" id="357804.Ping_2947"/>
<evidence type="ECO:0000313" key="2">
    <source>
        <dbReference type="Proteomes" id="UP000000639"/>
    </source>
</evidence>
<proteinExistence type="predicted"/>
<reference evidence="1 2" key="1">
    <citation type="submission" date="2007-01" db="EMBL/GenBank/DDBJ databases">
        <title>Complete sequence of Psychromonas ingrahamii 37.</title>
        <authorList>
            <consortium name="US DOE Joint Genome Institute"/>
            <person name="Copeland A."/>
            <person name="Lucas S."/>
            <person name="Lapidus A."/>
            <person name="Barry K."/>
            <person name="Detter J.C."/>
            <person name="Glavina del Rio T."/>
            <person name="Hammon N."/>
            <person name="Israni S."/>
            <person name="Dalin E."/>
            <person name="Tice H."/>
            <person name="Pitluck S."/>
            <person name="Thompson L.S."/>
            <person name="Brettin T."/>
            <person name="Bruce D."/>
            <person name="Han C."/>
            <person name="Tapia R."/>
            <person name="Schmutz J."/>
            <person name="Larimer F."/>
            <person name="Land M."/>
            <person name="Hauser L."/>
            <person name="Kyrpides N."/>
            <person name="Ivanova N."/>
            <person name="Staley J."/>
            <person name="Richardson P."/>
        </authorList>
    </citation>
    <scope>NUCLEOTIDE SEQUENCE [LARGE SCALE GENOMIC DNA]</scope>
    <source>
        <strain evidence="1 2">37</strain>
    </source>
</reference>
<dbReference type="AlphaFoldDB" id="A1SYT4"/>
<keyword evidence="2" id="KW-1185">Reference proteome</keyword>
<accession>A1SYT4</accession>
<sequence length="221" mass="25554">MIGTNYTNKLPKVISEAMKQVSSDDCYLIKRRIKGVTGTGAVLNCHQNVQDLVDRIGGERIGGWLLMRRKELYRHGMYIWMFHSIWKTPEGEYVDVTQSDVYGNEKIATFWYDAKRNADLIEGTAHNHIISLENEKAVQYIAKATNTRLTLGAPYWTESSVRYFTQLDEHNGVYRMLNSDYPQNTKMLEEQYNCRSEGNRLVPNSKDDKVSTQIFFDFSVS</sequence>
<dbReference type="Proteomes" id="UP000000639">
    <property type="component" value="Chromosome"/>
</dbReference>
<protein>
    <submittedName>
        <fullName evidence="1">Uncharacterized protein</fullName>
    </submittedName>
</protein>